<dbReference type="CDD" id="cd00030">
    <property type="entry name" value="C2"/>
    <property type="match status" value="1"/>
</dbReference>
<dbReference type="EMBL" id="JAPFFF010000014">
    <property type="protein sequence ID" value="KAK8870206.1"/>
    <property type="molecule type" value="Genomic_DNA"/>
</dbReference>
<dbReference type="InterPro" id="IPR000008">
    <property type="entry name" value="C2_dom"/>
</dbReference>
<evidence type="ECO:0000256" key="1">
    <source>
        <dbReference type="ARBA" id="ARBA00022723"/>
    </source>
</evidence>
<evidence type="ECO:0000256" key="2">
    <source>
        <dbReference type="ARBA" id="ARBA00022837"/>
    </source>
</evidence>
<dbReference type="SMART" id="SM00239">
    <property type="entry name" value="C2"/>
    <property type="match status" value="1"/>
</dbReference>
<dbReference type="Pfam" id="PF00168">
    <property type="entry name" value="C2"/>
    <property type="match status" value="1"/>
</dbReference>
<protein>
    <recommendedName>
        <fullName evidence="4">C2 domain-containing protein</fullName>
    </recommendedName>
</protein>
<feature type="domain" description="C2" evidence="4">
    <location>
        <begin position="1"/>
        <end position="115"/>
    </location>
</feature>
<feature type="region of interest" description="Disordered" evidence="3">
    <location>
        <begin position="119"/>
        <end position="169"/>
    </location>
</feature>
<dbReference type="PANTHER" id="PTHR45911:SF4">
    <property type="entry name" value="MULTIPLE C2 AND TRANSMEMBRANE DOMAIN-CONTAINING PROTEIN"/>
    <property type="match status" value="1"/>
</dbReference>
<dbReference type="PROSITE" id="PS50004">
    <property type="entry name" value="C2"/>
    <property type="match status" value="1"/>
</dbReference>
<keyword evidence="2" id="KW-0106">Calcium</keyword>
<feature type="compositionally biased region" description="Acidic residues" evidence="3">
    <location>
        <begin position="120"/>
        <end position="135"/>
    </location>
</feature>
<comment type="caution">
    <text evidence="5">The sequence shown here is derived from an EMBL/GenBank/DDBJ whole genome shotgun (WGS) entry which is preliminary data.</text>
</comment>
<proteinExistence type="predicted"/>
<evidence type="ECO:0000313" key="6">
    <source>
        <dbReference type="Proteomes" id="UP001470230"/>
    </source>
</evidence>
<sequence>MKLDIQIFAARGLPRISQRSRQSPSCLIQIEGINQSFQTQAVKNATSPEWNESFTFEKVSQKEVQITLTVLNNSNTISYVNFTLTDISDGSQIDQWIDLVPENPKQKGGQIHISILFTQGEDDENNLEEEEEDVQDNNNDSLLNDIINEEQNDSPTPYSPHRTPDSKRIKERIINDNGDADELIEKSAKNANQRYNAFLKSRAPLLIENEKKMQKVRREIETENEEE</sequence>
<dbReference type="PANTHER" id="PTHR45911">
    <property type="entry name" value="C2 DOMAIN-CONTAINING PROTEIN"/>
    <property type="match status" value="1"/>
</dbReference>
<accession>A0ABR2IY40</accession>
<keyword evidence="6" id="KW-1185">Reference proteome</keyword>
<dbReference type="InterPro" id="IPR035892">
    <property type="entry name" value="C2_domain_sf"/>
</dbReference>
<gene>
    <name evidence="5" type="ORF">M9Y10_008083</name>
</gene>
<dbReference type="SUPFAM" id="SSF49562">
    <property type="entry name" value="C2 domain (Calcium/lipid-binding domain, CaLB)"/>
    <property type="match status" value="1"/>
</dbReference>
<evidence type="ECO:0000313" key="5">
    <source>
        <dbReference type="EMBL" id="KAK8870206.1"/>
    </source>
</evidence>
<organism evidence="5 6">
    <name type="scientific">Tritrichomonas musculus</name>
    <dbReference type="NCBI Taxonomy" id="1915356"/>
    <lineage>
        <taxon>Eukaryota</taxon>
        <taxon>Metamonada</taxon>
        <taxon>Parabasalia</taxon>
        <taxon>Tritrichomonadida</taxon>
        <taxon>Tritrichomonadidae</taxon>
        <taxon>Tritrichomonas</taxon>
    </lineage>
</organism>
<keyword evidence="1" id="KW-0479">Metal-binding</keyword>
<feature type="compositionally biased region" description="Low complexity" evidence="3">
    <location>
        <begin position="136"/>
        <end position="146"/>
    </location>
</feature>
<evidence type="ECO:0000256" key="3">
    <source>
        <dbReference type="SAM" id="MobiDB-lite"/>
    </source>
</evidence>
<evidence type="ECO:0000259" key="4">
    <source>
        <dbReference type="PROSITE" id="PS50004"/>
    </source>
</evidence>
<dbReference type="Proteomes" id="UP001470230">
    <property type="component" value="Unassembled WGS sequence"/>
</dbReference>
<reference evidence="5 6" key="1">
    <citation type="submission" date="2024-04" db="EMBL/GenBank/DDBJ databases">
        <title>Tritrichomonas musculus Genome.</title>
        <authorList>
            <person name="Alves-Ferreira E."/>
            <person name="Grigg M."/>
            <person name="Lorenzi H."/>
            <person name="Galac M."/>
        </authorList>
    </citation>
    <scope>NUCLEOTIDE SEQUENCE [LARGE SCALE GENOMIC DNA]</scope>
    <source>
        <strain evidence="5 6">EAF2021</strain>
    </source>
</reference>
<name>A0ABR2IY40_9EUKA</name>
<dbReference type="Gene3D" id="2.60.40.150">
    <property type="entry name" value="C2 domain"/>
    <property type="match status" value="1"/>
</dbReference>